<dbReference type="RefSeq" id="WP_386735922.1">
    <property type="nucleotide sequence ID" value="NZ_JBHRXI010000012.1"/>
</dbReference>
<dbReference type="Proteomes" id="UP001595629">
    <property type="component" value="Unassembled WGS sequence"/>
</dbReference>
<gene>
    <name evidence="4" type="ORF">ACFORG_12800</name>
</gene>
<organism evidence="4 5">
    <name type="scientific">Lutimaribacter marinistellae</name>
    <dbReference type="NCBI Taxonomy" id="1820329"/>
    <lineage>
        <taxon>Bacteria</taxon>
        <taxon>Pseudomonadati</taxon>
        <taxon>Pseudomonadota</taxon>
        <taxon>Alphaproteobacteria</taxon>
        <taxon>Rhodobacterales</taxon>
        <taxon>Roseobacteraceae</taxon>
        <taxon>Lutimaribacter</taxon>
    </lineage>
</organism>
<keyword evidence="2" id="KW-0964">Secreted</keyword>
<dbReference type="PROSITE" id="PS00330">
    <property type="entry name" value="HEMOLYSIN_CALCIUM"/>
    <property type="match status" value="3"/>
</dbReference>
<dbReference type="Gene3D" id="2.150.10.10">
    <property type="entry name" value="Serralysin-like metalloprotease, C-terminal"/>
    <property type="match status" value="4"/>
</dbReference>
<feature type="region of interest" description="Disordered" evidence="3">
    <location>
        <begin position="414"/>
        <end position="434"/>
    </location>
</feature>
<evidence type="ECO:0000313" key="4">
    <source>
        <dbReference type="EMBL" id="MFC3614645.1"/>
    </source>
</evidence>
<comment type="subcellular location">
    <subcellularLocation>
        <location evidence="1">Secreted</location>
    </subcellularLocation>
</comment>
<dbReference type="InterPro" id="IPR018511">
    <property type="entry name" value="Hemolysin-typ_Ca-bd_CS"/>
</dbReference>
<dbReference type="PANTHER" id="PTHR38340:SF1">
    <property type="entry name" value="S-LAYER PROTEIN"/>
    <property type="match status" value="1"/>
</dbReference>
<dbReference type="InterPro" id="IPR011049">
    <property type="entry name" value="Serralysin-like_metalloprot_C"/>
</dbReference>
<keyword evidence="5" id="KW-1185">Reference proteome</keyword>
<dbReference type="Pfam" id="PF00353">
    <property type="entry name" value="HemolysinCabind"/>
    <property type="match status" value="6"/>
</dbReference>
<comment type="caution">
    <text evidence="4">The sequence shown here is derived from an EMBL/GenBank/DDBJ whole genome shotgun (WGS) entry which is preliminary data.</text>
</comment>
<feature type="region of interest" description="Disordered" evidence="3">
    <location>
        <begin position="258"/>
        <end position="277"/>
    </location>
</feature>
<evidence type="ECO:0000313" key="5">
    <source>
        <dbReference type="Proteomes" id="UP001595629"/>
    </source>
</evidence>
<protein>
    <submittedName>
        <fullName evidence="4">Calcium-binding protein</fullName>
    </submittedName>
</protein>
<sequence length="563" mass="59950">MQYTDVPDATLLPTGDKVYFDGGHWTSDASVSIVDTFESGLRIGDDYFSEFTLGRQGAVQFADSFFIAPFYNPNMYASSRDFQPYVDSGVFLDRNVERDSVVITWQNLSYFLGEQSNDYLTFQLEIMDLGDGNSEIIFRYQDLFDPTAHGQFENWWAGFGTPYTSDHGFYEEGVPENFNLENLVGNTGVAAVWQYRIIDGVVQPLIPSEATDEADRISGSFLTEPLIIAGGHGDDTIIGGTGDDELSGDEGNDSLVGGAGQDLIRGGDGDDTLEGGDGEQYYRGTDTLQGDAGHDIIRGGANRDGIDGGEGNDTVDGGANRDRVEGGAGNDIIDGGDHGDNIDGGPGDDTIIEAWSNTPSRYTSSCGGGPAGYSCSEYYDDTINGRDGDDTIAGARGDDVLGGQAGNDMVQGGDGNDSIGGGAGNDVLSGGRGDDLFSGGDGDDFIYGDTGHNRANGGAGADTFLLTPRGHMIVHYFDADDGDRLIVDGDRWDRDDFYLRIDPQPDGGLGDGVGTVTIVYRETESAPEHEFAEIRSVGSLEELRLELPSAEGVAIDPIVWDLA</sequence>
<feature type="compositionally biased region" description="Gly residues" evidence="3">
    <location>
        <begin position="414"/>
        <end position="424"/>
    </location>
</feature>
<evidence type="ECO:0000256" key="3">
    <source>
        <dbReference type="SAM" id="MobiDB-lite"/>
    </source>
</evidence>
<evidence type="ECO:0000256" key="2">
    <source>
        <dbReference type="ARBA" id="ARBA00022525"/>
    </source>
</evidence>
<reference evidence="5" key="1">
    <citation type="journal article" date="2019" name="Int. J. Syst. Evol. Microbiol.">
        <title>The Global Catalogue of Microorganisms (GCM) 10K type strain sequencing project: providing services to taxonomists for standard genome sequencing and annotation.</title>
        <authorList>
            <consortium name="The Broad Institute Genomics Platform"/>
            <consortium name="The Broad Institute Genome Sequencing Center for Infectious Disease"/>
            <person name="Wu L."/>
            <person name="Ma J."/>
        </authorList>
    </citation>
    <scope>NUCLEOTIDE SEQUENCE [LARGE SCALE GENOMIC DNA]</scope>
    <source>
        <strain evidence="5">KCTC 42911</strain>
    </source>
</reference>
<feature type="region of interest" description="Disordered" evidence="3">
    <location>
        <begin position="301"/>
        <end position="342"/>
    </location>
</feature>
<proteinExistence type="predicted"/>
<dbReference type="InterPro" id="IPR050557">
    <property type="entry name" value="RTX_toxin/Mannuronan_C5-epim"/>
</dbReference>
<dbReference type="SUPFAM" id="SSF51120">
    <property type="entry name" value="beta-Roll"/>
    <property type="match status" value="3"/>
</dbReference>
<dbReference type="PRINTS" id="PR00313">
    <property type="entry name" value="CABNDNGRPT"/>
</dbReference>
<name>A0ABV7TIB3_9RHOB</name>
<dbReference type="EMBL" id="JBHRXI010000012">
    <property type="protein sequence ID" value="MFC3614645.1"/>
    <property type="molecule type" value="Genomic_DNA"/>
</dbReference>
<evidence type="ECO:0000256" key="1">
    <source>
        <dbReference type="ARBA" id="ARBA00004613"/>
    </source>
</evidence>
<accession>A0ABV7TIB3</accession>
<dbReference type="InterPro" id="IPR001343">
    <property type="entry name" value="Hemolysn_Ca-bd"/>
</dbReference>
<dbReference type="PANTHER" id="PTHR38340">
    <property type="entry name" value="S-LAYER PROTEIN"/>
    <property type="match status" value="1"/>
</dbReference>